<feature type="coiled-coil region" evidence="2">
    <location>
        <begin position="81"/>
        <end position="111"/>
    </location>
</feature>
<dbReference type="CTD" id="24592257"/>
<keyword evidence="2" id="KW-0175">Coiled coil</keyword>
<organism evidence="4">
    <name type="scientific">Schistosoma haematobium</name>
    <name type="common">Blood fluke</name>
    <dbReference type="NCBI Taxonomy" id="6185"/>
    <lineage>
        <taxon>Eukaryota</taxon>
        <taxon>Metazoa</taxon>
        <taxon>Spiralia</taxon>
        <taxon>Lophotrochozoa</taxon>
        <taxon>Platyhelminthes</taxon>
        <taxon>Trematoda</taxon>
        <taxon>Digenea</taxon>
        <taxon>Strigeidida</taxon>
        <taxon>Schistosomatoidea</taxon>
        <taxon>Schistosomatidae</taxon>
        <taxon>Schistosoma</taxon>
    </lineage>
</organism>
<reference evidence="3" key="4">
    <citation type="journal article" date="2022" name="PLoS Pathog.">
        <title>Chromosome-level genome of Schistosoma haematobium underpins genome-wide explorations of molecular variation.</title>
        <authorList>
            <person name="Stroehlein A.J."/>
            <person name="Korhonen P.K."/>
            <person name="Lee V.V."/>
            <person name="Ralph S.A."/>
            <person name="Mentink-Kane M."/>
            <person name="You H."/>
            <person name="McManus D.P."/>
            <person name="Tchuente L.T."/>
            <person name="Stothard J.R."/>
            <person name="Kaur P."/>
            <person name="Dudchenko O."/>
            <person name="Aiden E.L."/>
            <person name="Yang B."/>
            <person name="Yang H."/>
            <person name="Emery A.M."/>
            <person name="Webster B.L."/>
            <person name="Brindley P.J."/>
            <person name="Rollinson D."/>
            <person name="Chang B.C.H."/>
            <person name="Gasser R.B."/>
            <person name="Young N.D."/>
        </authorList>
    </citation>
    <scope>NUCLEOTIDE SEQUENCE</scope>
</reference>
<dbReference type="Pfam" id="PF03357">
    <property type="entry name" value="Snf7"/>
    <property type="match status" value="1"/>
</dbReference>
<evidence type="ECO:0000256" key="1">
    <source>
        <dbReference type="ARBA" id="ARBA00006190"/>
    </source>
</evidence>
<dbReference type="Gene3D" id="6.10.140.1230">
    <property type="match status" value="1"/>
</dbReference>
<dbReference type="GO" id="GO:0007034">
    <property type="term" value="P:vacuolar transport"/>
    <property type="evidence" value="ECO:0007669"/>
    <property type="project" value="InterPro"/>
</dbReference>
<dbReference type="GeneID" id="24592257"/>
<keyword evidence="5" id="KW-1185">Reference proteome</keyword>
<reference evidence="4" key="1">
    <citation type="journal article" date="2012" name="Nat. Genet.">
        <title>Whole-genome sequence of Schistosoma haematobium.</title>
        <authorList>
            <person name="Young N.D."/>
            <person name="Jex A.R."/>
            <person name="Li B."/>
            <person name="Liu S."/>
            <person name="Yang L."/>
            <person name="Xiong Z."/>
            <person name="Li Y."/>
            <person name="Cantacessi C."/>
            <person name="Hall R.S."/>
            <person name="Xu X."/>
            <person name="Chen F."/>
            <person name="Wu X."/>
            <person name="Zerlotini A."/>
            <person name="Oliveira G."/>
            <person name="Hofmann A."/>
            <person name="Zhang G."/>
            <person name="Fang X."/>
            <person name="Kang Y."/>
            <person name="Campbell B.E."/>
            <person name="Loukas A."/>
            <person name="Ranganathan S."/>
            <person name="Rollinson D."/>
            <person name="Rinaldi G."/>
            <person name="Brindley P.J."/>
            <person name="Yang H."/>
            <person name="Wang J."/>
            <person name="Wang J."/>
            <person name="Gasser R.B."/>
        </authorList>
    </citation>
    <scope>NUCLEOTIDE SEQUENCE [LARGE SCALE GENOMIC DNA]</scope>
</reference>
<proteinExistence type="inferred from homology"/>
<dbReference type="RefSeq" id="XP_012796217.1">
    <property type="nucleotide sequence ID" value="XM_012940763.2"/>
</dbReference>
<dbReference type="KEGG" id="shx:MS3_00007499"/>
<evidence type="ECO:0000313" key="5">
    <source>
        <dbReference type="Proteomes" id="UP000471633"/>
    </source>
</evidence>
<dbReference type="EMBL" id="AMPZ03000005">
    <property type="protein sequence ID" value="KAH9582897.1"/>
    <property type="molecule type" value="Genomic_DNA"/>
</dbReference>
<dbReference type="AlphaFoldDB" id="A0A094ZTL5"/>
<name>A0A094ZTL5_SCHHA</name>
<dbReference type="PANTHER" id="PTHR10476">
    <property type="entry name" value="CHARGED MULTIVESICULAR BODY PROTEIN"/>
    <property type="match status" value="1"/>
</dbReference>
<protein>
    <submittedName>
        <fullName evidence="3 4">Charged multivesicular body protein 2b</fullName>
    </submittedName>
</protein>
<dbReference type="EMBL" id="KL250777">
    <property type="protein sequence ID" value="KGB36454.1"/>
    <property type="molecule type" value="Genomic_DNA"/>
</dbReference>
<sequence>MKAVFLLDEQHFLVGVFKMTPMRLNSNKVDLLFKLLTYHSVNLSFNSSCTLNLLDTPMTSVIIQKLKKAQQQGKQDNRTIQRSVGRNISELEREEKDLEDLIRSAARQNDRGACAMLAQELTKIRALKSRNSRFADHMNIVQKKQTTSLYAAKYGESLEAAATTMKNFNKVMDKTKVPDQLKQFDREELKMDMSEDTLDTMLSSLCESEEEDVDEYITKILSEPQSHVPDVWPSVPDTTLEKSSSISRKFRDNIV</sequence>
<dbReference type="InterPro" id="IPR005024">
    <property type="entry name" value="Snf7_fam"/>
</dbReference>
<gene>
    <name evidence="3" type="primary">CHMP2B_1</name>
    <name evidence="3" type="ORF">MS3_00007499</name>
    <name evidence="4" type="ORF">MS3_04752</name>
</gene>
<accession>A0A094ZTL5</accession>
<reference evidence="3" key="3">
    <citation type="submission" date="2021-06" db="EMBL/GenBank/DDBJ databases">
        <title>Chromosome-level genome assembly for S. haematobium.</title>
        <authorList>
            <person name="Stroehlein A.J."/>
        </authorList>
    </citation>
    <scope>NUCLEOTIDE SEQUENCE</scope>
</reference>
<comment type="similarity">
    <text evidence="1">Belongs to the SNF7 family.</text>
</comment>
<dbReference type="STRING" id="6185.A0A094ZTL5"/>
<evidence type="ECO:0000256" key="2">
    <source>
        <dbReference type="SAM" id="Coils"/>
    </source>
</evidence>
<reference evidence="3" key="2">
    <citation type="journal article" date="2019" name="Gigascience">
        <title>High-quality Schistosoma haematobium genome achieved by single-molecule and long-range sequencing.</title>
        <authorList>
            <person name="Stroehlein A.J."/>
            <person name="Korhonen P.K."/>
            <person name="Chong T.M."/>
            <person name="Lim Y.L."/>
            <person name="Chan K.G."/>
            <person name="Webster B."/>
            <person name="Rollinson D."/>
            <person name="Brindley P.J."/>
            <person name="Gasser R.B."/>
            <person name="Young N.D."/>
        </authorList>
    </citation>
    <scope>NUCLEOTIDE SEQUENCE</scope>
</reference>
<evidence type="ECO:0000313" key="4">
    <source>
        <dbReference type="EMBL" id="KGB36454.1"/>
    </source>
</evidence>
<evidence type="ECO:0000313" key="3">
    <source>
        <dbReference type="EMBL" id="KAH9582897.1"/>
    </source>
</evidence>
<dbReference type="Proteomes" id="UP000471633">
    <property type="component" value="Unassembled WGS sequence"/>
</dbReference>